<gene>
    <name evidence="1" type="ORF">T10_12424</name>
</gene>
<evidence type="ECO:0000313" key="2">
    <source>
        <dbReference type="Proteomes" id="UP000054843"/>
    </source>
</evidence>
<sequence>MRLRTSIEYAAEMSKMFPLRKFKHTGSVLRELHRDCFP</sequence>
<protein>
    <submittedName>
        <fullName evidence="1">Uncharacterized protein</fullName>
    </submittedName>
</protein>
<name>A0A0V1LVW3_9BILA</name>
<reference evidence="1 2" key="1">
    <citation type="submission" date="2015-01" db="EMBL/GenBank/DDBJ databases">
        <title>Evolution of Trichinella species and genotypes.</title>
        <authorList>
            <person name="Korhonen P.K."/>
            <person name="Edoardo P."/>
            <person name="Giuseppe L.R."/>
            <person name="Gasser R.B."/>
        </authorList>
    </citation>
    <scope>NUCLEOTIDE SEQUENCE [LARGE SCALE GENOMIC DNA]</scope>
    <source>
        <strain evidence="1">ISS1980</strain>
    </source>
</reference>
<dbReference type="AlphaFoldDB" id="A0A0V1LVW3"/>
<keyword evidence="2" id="KW-1185">Reference proteome</keyword>
<feature type="non-terminal residue" evidence="1">
    <location>
        <position position="38"/>
    </location>
</feature>
<accession>A0A0V1LVW3</accession>
<comment type="caution">
    <text evidence="1">The sequence shown here is derived from an EMBL/GenBank/DDBJ whole genome shotgun (WGS) entry which is preliminary data.</text>
</comment>
<dbReference type="Proteomes" id="UP000054843">
    <property type="component" value="Unassembled WGS sequence"/>
</dbReference>
<proteinExistence type="predicted"/>
<evidence type="ECO:0000313" key="1">
    <source>
        <dbReference type="EMBL" id="KRZ63657.1"/>
    </source>
</evidence>
<organism evidence="1 2">
    <name type="scientific">Trichinella papuae</name>
    <dbReference type="NCBI Taxonomy" id="268474"/>
    <lineage>
        <taxon>Eukaryota</taxon>
        <taxon>Metazoa</taxon>
        <taxon>Ecdysozoa</taxon>
        <taxon>Nematoda</taxon>
        <taxon>Enoplea</taxon>
        <taxon>Dorylaimia</taxon>
        <taxon>Trichinellida</taxon>
        <taxon>Trichinellidae</taxon>
        <taxon>Trichinella</taxon>
    </lineage>
</organism>
<dbReference type="EMBL" id="JYDO01002192">
    <property type="protein sequence ID" value="KRZ63657.1"/>
    <property type="molecule type" value="Genomic_DNA"/>
</dbReference>